<gene>
    <name evidence="2" type="ORF">M9Y10_012205</name>
</gene>
<evidence type="ECO:0000313" key="3">
    <source>
        <dbReference type="Proteomes" id="UP001470230"/>
    </source>
</evidence>
<name>A0ABR2ID94_9EUKA</name>
<keyword evidence="3" id="KW-1185">Reference proteome</keyword>
<evidence type="ECO:0000256" key="1">
    <source>
        <dbReference type="SAM" id="Phobius"/>
    </source>
</evidence>
<keyword evidence="1" id="KW-0472">Membrane</keyword>
<keyword evidence="1" id="KW-1133">Transmembrane helix</keyword>
<accession>A0ABR2ID94</accession>
<reference evidence="2 3" key="1">
    <citation type="submission" date="2024-04" db="EMBL/GenBank/DDBJ databases">
        <title>Tritrichomonas musculus Genome.</title>
        <authorList>
            <person name="Alves-Ferreira E."/>
            <person name="Grigg M."/>
            <person name="Lorenzi H."/>
            <person name="Galac M."/>
        </authorList>
    </citation>
    <scope>NUCLEOTIDE SEQUENCE [LARGE SCALE GENOMIC DNA]</scope>
    <source>
        <strain evidence="2 3">EAF2021</strain>
    </source>
</reference>
<comment type="caution">
    <text evidence="2">The sequence shown here is derived from an EMBL/GenBank/DDBJ whole genome shotgun (WGS) entry which is preliminary data.</text>
</comment>
<dbReference type="EMBL" id="JAPFFF010000018">
    <property type="protein sequence ID" value="KAK8860540.1"/>
    <property type="molecule type" value="Genomic_DNA"/>
</dbReference>
<dbReference type="Proteomes" id="UP001470230">
    <property type="component" value="Unassembled WGS sequence"/>
</dbReference>
<proteinExistence type="predicted"/>
<feature type="transmembrane region" description="Helical" evidence="1">
    <location>
        <begin position="6"/>
        <end position="28"/>
    </location>
</feature>
<organism evidence="2 3">
    <name type="scientific">Tritrichomonas musculus</name>
    <dbReference type="NCBI Taxonomy" id="1915356"/>
    <lineage>
        <taxon>Eukaryota</taxon>
        <taxon>Metamonada</taxon>
        <taxon>Parabasalia</taxon>
        <taxon>Tritrichomonadida</taxon>
        <taxon>Tritrichomonadidae</taxon>
        <taxon>Tritrichomonas</taxon>
    </lineage>
</organism>
<sequence length="546" mass="61165">MNYKVLKIALLIGGFFLMVLIVALAFIFTKDYVPKGDHLIYSISTIPIPQNIKNIEHPIYTPNNKIVFSYDDATTNESYIAVMDDDGKNFHNIYQGKIPVLPKANGVRIMPFADNKRLLLGDHVVETEPDLDNADIKKTKLLLINYPDMGSLYVLNRWSEIIIAPDNIHMAWTTLAAFGGSGTSVNFMGRLEKNATGDGYNINKATIISDFVFAHEIPNMPGFLEPIKYIHGGEIKQFTDGGMKITLAGAVRQGMSRSIVQDLESNATYALSLEPGYEETSIISPDGKLGIAMSTRFSPQTNCAILGLLPRPDSVFTLMGMNRYAYTYSVTQVRTKRIGNVGPALYQVDKSINDRNYHGHDLHDPSDNQAWVFRSPMSWHQSSTKAIWPERHRITNENRIRKVVIETDSSKTSYAPGEPIKARDTPDKAPYSLPLTELDHLPSLFFNGTFKGVNGFMDCDRQANYIHTKYRNYSVDGKVFANGYESFDIDSKEITYVGNVTLSGADSGSMDFKLVFSAETNDLLKEKCYGYSTYDGRTIKTDDMIE</sequence>
<evidence type="ECO:0000313" key="2">
    <source>
        <dbReference type="EMBL" id="KAK8860540.1"/>
    </source>
</evidence>
<protein>
    <submittedName>
        <fullName evidence="2">Uncharacterized protein</fullName>
    </submittedName>
</protein>
<keyword evidence="1" id="KW-0812">Transmembrane</keyword>